<feature type="region of interest" description="Disordered" evidence="1">
    <location>
        <begin position="226"/>
        <end position="280"/>
    </location>
</feature>
<dbReference type="GO" id="GO:0005656">
    <property type="term" value="C:nuclear pre-replicative complex"/>
    <property type="evidence" value="ECO:0007669"/>
    <property type="project" value="TreeGrafter"/>
</dbReference>
<dbReference type="PANTHER" id="PTHR12748">
    <property type="entry name" value="ORIGIN RECOGNITION COMPLEX SUBUNIT 3"/>
    <property type="match status" value="1"/>
</dbReference>
<sequence>MIHFIREQYCKKIKTPTRINIHKYKAIYELKAPSENQLDSFDSNYYDNTQLYYQEYIPTSETTTPFVRLLQGEEPINNLELRYELYNTNWTIQRNLINDILSKSEKDRFQKLVNFLYLQPSIKKTNKGKNRSKKAQNPDSIKWFFNQELESNCRLKTVLLRLGSNISNHPALLNNVFDNLNAFGEDEKTNKSDIFVVRLNSKFCNNDLDTTVKIIVSKLHDKLDEQEVVDSDEEMVSSSDDEGKSEDEEKDKDGSDSDSDDEYEKDEENQDEFDSDDEESQIHRRNILEDYQHHNVSRKAKVRNLDLQTVFLELLSSNEDVKITLLIEDADSFQSSLISQLVNLLWTYSKDLQINIQIILGVSTPTVMFQEKIPKLTLAKLKVMAFDADNSDKIIEEIMENLLLNINDTYNSLIFEPKLVMKFLQMRSNIGISQFYNYMKLIYMKHYFSQPLSVFWTQELHKVEMHNNYYEVFKRLPSVLNHQTSNDDEISQLYEAFSEDGKIDIVRQLLKKNLLKLIHWRYDLRSLIEFLNLLQNHFSSLMSDKTDKTFSSKHKLWDNNLQLFLQLFKTDNEDTTYAALETQDESELRNRFAFLNPIWNQLRQCCLDADADTDSETGNGNGNRFKPANDFIATLKS</sequence>
<dbReference type="Pfam" id="PF07034">
    <property type="entry name" value="ORC3_N"/>
    <property type="match status" value="1"/>
</dbReference>
<proteinExistence type="predicted"/>
<evidence type="ECO:0000313" key="4">
    <source>
        <dbReference type="Proteomes" id="UP001165063"/>
    </source>
</evidence>
<protein>
    <submittedName>
        <fullName evidence="3">Unnamed protein product</fullName>
    </submittedName>
</protein>
<feature type="domain" description="Origin recognition complex subunit 3 N-terminal" evidence="2">
    <location>
        <begin position="60"/>
        <end position="455"/>
    </location>
</feature>
<dbReference type="InterPro" id="IPR020795">
    <property type="entry name" value="ORC3"/>
</dbReference>
<dbReference type="PANTHER" id="PTHR12748:SF0">
    <property type="entry name" value="ORIGIN RECOGNITION COMPLEX SUBUNIT 3"/>
    <property type="match status" value="1"/>
</dbReference>
<dbReference type="GO" id="GO:0031261">
    <property type="term" value="C:DNA replication preinitiation complex"/>
    <property type="evidence" value="ECO:0007669"/>
    <property type="project" value="TreeGrafter"/>
</dbReference>
<dbReference type="GO" id="GO:0005664">
    <property type="term" value="C:nuclear origin of replication recognition complex"/>
    <property type="evidence" value="ECO:0007669"/>
    <property type="project" value="InterPro"/>
</dbReference>
<dbReference type="InterPro" id="IPR045667">
    <property type="entry name" value="ORC3_N"/>
</dbReference>
<feature type="compositionally biased region" description="Acidic residues" evidence="1">
    <location>
        <begin position="226"/>
        <end position="279"/>
    </location>
</feature>
<evidence type="ECO:0000259" key="2">
    <source>
        <dbReference type="Pfam" id="PF07034"/>
    </source>
</evidence>
<organism evidence="3 4">
    <name type="scientific">Ambrosiozyma monospora</name>
    <name type="common">Yeast</name>
    <name type="synonym">Endomycopsis monosporus</name>
    <dbReference type="NCBI Taxonomy" id="43982"/>
    <lineage>
        <taxon>Eukaryota</taxon>
        <taxon>Fungi</taxon>
        <taxon>Dikarya</taxon>
        <taxon>Ascomycota</taxon>
        <taxon>Saccharomycotina</taxon>
        <taxon>Pichiomycetes</taxon>
        <taxon>Pichiales</taxon>
        <taxon>Pichiaceae</taxon>
        <taxon>Ambrosiozyma</taxon>
    </lineage>
</organism>
<dbReference type="GO" id="GO:0003688">
    <property type="term" value="F:DNA replication origin binding"/>
    <property type="evidence" value="ECO:0007669"/>
    <property type="project" value="TreeGrafter"/>
</dbReference>
<dbReference type="EMBL" id="BSXU01000962">
    <property type="protein sequence ID" value="GMG22292.1"/>
    <property type="molecule type" value="Genomic_DNA"/>
</dbReference>
<reference evidence="3" key="1">
    <citation type="submission" date="2023-04" db="EMBL/GenBank/DDBJ databases">
        <title>Ambrosiozyma monospora NBRC 1965.</title>
        <authorList>
            <person name="Ichikawa N."/>
            <person name="Sato H."/>
            <person name="Tonouchi N."/>
        </authorList>
    </citation>
    <scope>NUCLEOTIDE SEQUENCE</scope>
    <source>
        <strain evidence="3">NBRC 1965</strain>
    </source>
</reference>
<dbReference type="AlphaFoldDB" id="A0A9W6YQM8"/>
<evidence type="ECO:0000256" key="1">
    <source>
        <dbReference type="SAM" id="MobiDB-lite"/>
    </source>
</evidence>
<comment type="caution">
    <text evidence="3">The sequence shown here is derived from an EMBL/GenBank/DDBJ whole genome shotgun (WGS) entry which is preliminary data.</text>
</comment>
<dbReference type="GO" id="GO:0006270">
    <property type="term" value="P:DNA replication initiation"/>
    <property type="evidence" value="ECO:0007669"/>
    <property type="project" value="TreeGrafter"/>
</dbReference>
<dbReference type="Proteomes" id="UP001165063">
    <property type="component" value="Unassembled WGS sequence"/>
</dbReference>
<name>A0A9W6YQM8_AMBMO</name>
<evidence type="ECO:0000313" key="3">
    <source>
        <dbReference type="EMBL" id="GMG22292.1"/>
    </source>
</evidence>
<dbReference type="OrthoDB" id="10265211at2759"/>
<accession>A0A9W6YQM8</accession>
<gene>
    <name evidence="3" type="ORF">Amon01_000258200</name>
</gene>
<keyword evidence="4" id="KW-1185">Reference proteome</keyword>